<sequence>MIRTYPAPAGANLRNEFLVRVRPLSGGEWTTLDTYHVKVDMHDVREASMVIFDMDEPVEVEVSVKRFYSIYTAAIRPLSYGIEPHFDDAKKLTFTLERPANLSVELNKERFHNLHVFAGPIEDEAAIEADADLVVTADPKRIGTFAPNGELAKLGEPEPGRRRTLFVKPGCYGIGETIWHVPSHTDVYLAGGVVLQGGIVIDHAEDVRVRGRGILDLAFMAKQTGVGAIRIDSSRDIEIDGLALVDPPHYSVCAGASQGITIRNVKAFSCEGWGDGIDMMSCRDVLIERCFLRNSDDCIALYGSRWDWYGDTRDVVVRDCVLWADVAHPINIGTHGDHAHDGDVIEHVLFERIDVLEHHEYQMDYLGVMTINAGDKNTVRDVTFRDFCIEPFEHGRVLDLEVRRNPTYNPAPGRLIDDILFENIDVTVGDGEEPSLIHGYDEAHPVGNVRIRNMRRDGRPCLTLADANVVVGRYVGDVSIS</sequence>
<keyword evidence="7" id="KW-0624">Polysaccharide degradation</keyword>
<evidence type="ECO:0000256" key="8">
    <source>
        <dbReference type="ARBA" id="ARBA00037278"/>
    </source>
</evidence>
<evidence type="ECO:0000256" key="4">
    <source>
        <dbReference type="ARBA" id="ARBA00023180"/>
    </source>
</evidence>
<dbReference type="GO" id="GO:0016787">
    <property type="term" value="F:hydrolase activity"/>
    <property type="evidence" value="ECO:0007669"/>
    <property type="project" value="UniProtKB-KW"/>
</dbReference>
<evidence type="ECO:0000313" key="10">
    <source>
        <dbReference type="EMBL" id="MCH9275996.1"/>
    </source>
</evidence>
<comment type="function">
    <text evidence="8">Pectinolytic enzyme involved in the degradation of xylogalacturonan (xga), a galacturonan backbone heavily substituted with xylose, and which is one important component of the hairy regions of pectin. Activity requires a galacturonic acid backbone substituted with xylose.</text>
</comment>
<reference evidence="10 11" key="1">
    <citation type="journal article" date="2021" name="Environ. Microbiol.">
        <title>Genetic insights into the dark matter of the mammalian gut microbiota through targeted genome reconstruction.</title>
        <authorList>
            <person name="Lugli G.A."/>
            <person name="Alessandri G."/>
            <person name="Milani C."/>
            <person name="Viappiani A."/>
            <person name="Fontana F."/>
            <person name="Tarracchini C."/>
            <person name="Mancabelli L."/>
            <person name="Argentini C."/>
            <person name="Ruiz L."/>
            <person name="Margolles A."/>
            <person name="van Sinderen D."/>
            <person name="Turroni F."/>
            <person name="Ventura M."/>
        </authorList>
    </citation>
    <scope>NUCLEOTIDE SEQUENCE [LARGE SCALE GENOMIC DNA]</scope>
    <source>
        <strain evidence="10 11">MA1</strain>
    </source>
</reference>
<dbReference type="PANTHER" id="PTHR31736">
    <property type="match status" value="1"/>
</dbReference>
<protein>
    <submittedName>
        <fullName evidence="10">Glycosyl hydrolase family 28 protein</fullName>
    </submittedName>
</protein>
<dbReference type="InterPro" id="IPR011050">
    <property type="entry name" value="Pectin_lyase_fold/virulence"/>
</dbReference>
<evidence type="ECO:0000256" key="6">
    <source>
        <dbReference type="ARBA" id="ARBA00023295"/>
    </source>
</evidence>
<evidence type="ECO:0000256" key="2">
    <source>
        <dbReference type="ARBA" id="ARBA00022737"/>
    </source>
</evidence>
<dbReference type="RefSeq" id="WP_241513701.1">
    <property type="nucleotide sequence ID" value="NZ_JAFEJT020000023.1"/>
</dbReference>
<comment type="similarity">
    <text evidence="1 9">Belongs to the glycosyl hydrolase 28 family.</text>
</comment>
<evidence type="ECO:0000256" key="3">
    <source>
        <dbReference type="ARBA" id="ARBA00022801"/>
    </source>
</evidence>
<comment type="caution">
    <text evidence="10">The sequence shown here is derived from an EMBL/GenBank/DDBJ whole genome shotgun (WGS) entry which is preliminary data.</text>
</comment>
<evidence type="ECO:0000256" key="1">
    <source>
        <dbReference type="ARBA" id="ARBA00008834"/>
    </source>
</evidence>
<keyword evidence="4" id="KW-0325">Glycoprotein</keyword>
<name>A0ABS9VVM4_9BIFI</name>
<proteinExistence type="inferred from homology"/>
<dbReference type="Proteomes" id="UP000710815">
    <property type="component" value="Unassembled WGS sequence"/>
</dbReference>
<reference evidence="10 11" key="2">
    <citation type="journal article" date="2021" name="Syst. Appl. Microbiol.">
        <title>Phylogenetic classification of ten novel species belonging to the genus Bifidobacterium comprising B. phasiani sp. nov., B. pongonis sp. nov., B. saguinibicoloris sp. nov., B. colobi sp. nov., B. simiiventris sp. nov., B. santillanense sp. nov., B. miconis sp. nov., B. amazonense sp. nov., B. pluvialisilvae sp. nov., and B. miconisargentati sp. nov.</title>
        <authorList>
            <person name="Lugli G.A."/>
            <person name="Calvete-Torre I."/>
            <person name="Alessandri G."/>
            <person name="Milani C."/>
            <person name="Turroni F."/>
            <person name="Laiolo P."/>
            <person name="Ossiprandi M.C."/>
            <person name="Margolles A."/>
            <person name="Ruiz L."/>
            <person name="Ventura M."/>
        </authorList>
    </citation>
    <scope>NUCLEOTIDE SEQUENCE [LARGE SCALE GENOMIC DNA]</scope>
    <source>
        <strain evidence="10 11">MA1</strain>
    </source>
</reference>
<dbReference type="Gene3D" id="2.160.20.10">
    <property type="entry name" value="Single-stranded right-handed beta-helix, Pectin lyase-like"/>
    <property type="match status" value="1"/>
</dbReference>
<dbReference type="InterPro" id="IPR000743">
    <property type="entry name" value="Glyco_hydro_28"/>
</dbReference>
<keyword evidence="3 9" id="KW-0378">Hydrolase</keyword>
<keyword evidence="2" id="KW-0677">Repeat</keyword>
<dbReference type="InterPro" id="IPR012334">
    <property type="entry name" value="Pectin_lyas_fold"/>
</dbReference>
<evidence type="ECO:0000313" key="11">
    <source>
        <dbReference type="Proteomes" id="UP000710815"/>
    </source>
</evidence>
<evidence type="ECO:0000256" key="9">
    <source>
        <dbReference type="RuleBase" id="RU361169"/>
    </source>
</evidence>
<dbReference type="SUPFAM" id="SSF51126">
    <property type="entry name" value="Pectin lyase-like"/>
    <property type="match status" value="1"/>
</dbReference>
<dbReference type="EMBL" id="JAFEJT020000023">
    <property type="protein sequence ID" value="MCH9275996.1"/>
    <property type="molecule type" value="Genomic_DNA"/>
</dbReference>
<evidence type="ECO:0000256" key="5">
    <source>
        <dbReference type="ARBA" id="ARBA00023277"/>
    </source>
</evidence>
<evidence type="ECO:0000256" key="7">
    <source>
        <dbReference type="ARBA" id="ARBA00023326"/>
    </source>
</evidence>
<dbReference type="PANTHER" id="PTHR31736:SF9">
    <property type="entry name" value="ENDO-XYLOGALACTURONAN HYDROLASE A-RELATED"/>
    <property type="match status" value="1"/>
</dbReference>
<keyword evidence="11" id="KW-1185">Reference proteome</keyword>
<accession>A0ABS9VVM4</accession>
<keyword evidence="6 9" id="KW-0326">Glycosidase</keyword>
<dbReference type="Pfam" id="PF00295">
    <property type="entry name" value="Glyco_hydro_28"/>
    <property type="match status" value="1"/>
</dbReference>
<keyword evidence="5" id="KW-0119">Carbohydrate metabolism</keyword>
<gene>
    <name evidence="10" type="ORF">JS533_006880</name>
</gene>
<organism evidence="10 11">
    <name type="scientific">Bifidobacterium amazonense</name>
    <dbReference type="NCBI Taxonomy" id="2809027"/>
    <lineage>
        <taxon>Bacteria</taxon>
        <taxon>Bacillati</taxon>
        <taxon>Actinomycetota</taxon>
        <taxon>Actinomycetes</taxon>
        <taxon>Bifidobacteriales</taxon>
        <taxon>Bifidobacteriaceae</taxon>
        <taxon>Bifidobacterium</taxon>
    </lineage>
</organism>